<evidence type="ECO:0000259" key="1">
    <source>
        <dbReference type="SMART" id="SM00530"/>
    </source>
</evidence>
<dbReference type="InterPro" id="IPR001387">
    <property type="entry name" value="Cro/C1-type_HTH"/>
</dbReference>
<organism evidence="2 3">
    <name type="scientific">Actinomadura barringtoniae</name>
    <dbReference type="NCBI Taxonomy" id="1427535"/>
    <lineage>
        <taxon>Bacteria</taxon>
        <taxon>Bacillati</taxon>
        <taxon>Actinomycetota</taxon>
        <taxon>Actinomycetes</taxon>
        <taxon>Streptosporangiales</taxon>
        <taxon>Thermomonosporaceae</taxon>
        <taxon>Actinomadura</taxon>
    </lineage>
</organism>
<dbReference type="Proteomes" id="UP000669179">
    <property type="component" value="Unassembled WGS sequence"/>
</dbReference>
<reference evidence="2" key="1">
    <citation type="submission" date="2021-03" db="EMBL/GenBank/DDBJ databases">
        <authorList>
            <person name="Kanchanasin P."/>
            <person name="Saeng-In P."/>
            <person name="Phongsopitanun W."/>
            <person name="Yuki M."/>
            <person name="Kudo T."/>
            <person name="Ohkuma M."/>
            <person name="Tanasupawat S."/>
        </authorList>
    </citation>
    <scope>NUCLEOTIDE SEQUENCE</scope>
    <source>
        <strain evidence="2">GKU 128</strain>
    </source>
</reference>
<dbReference type="GO" id="GO:0003677">
    <property type="term" value="F:DNA binding"/>
    <property type="evidence" value="ECO:0007669"/>
    <property type="project" value="InterPro"/>
</dbReference>
<evidence type="ECO:0000313" key="2">
    <source>
        <dbReference type="EMBL" id="MBO2453431.1"/>
    </source>
</evidence>
<sequence>MAERWKGMPNINARRLGLYLRRAREIVELSYDQAATRTGCDADWLARVETGFAQPTPVEVERLLERYEVRGAKVSDLMVDLATRPAGPDWLEPLLPEINELKRDALISEAEACVVRSYGMILVPQLAQAEPYVRLLSSYDVPPKNPEADWEIVRMRQAFRAGGRPRFLDLIIDEATLTRIPEPDVMVPQIRHLLELSERTDEAKVRVVPSTAPLFEERTSSFDILEFPGVNDRISLVHHIIGVELAMGDLTRIWDLIEEKSVLPPDESRDILRDHLERLTAQ</sequence>
<evidence type="ECO:0000313" key="3">
    <source>
        <dbReference type="Proteomes" id="UP000669179"/>
    </source>
</evidence>
<comment type="caution">
    <text evidence="2">The sequence shown here is derived from an EMBL/GenBank/DDBJ whole genome shotgun (WGS) entry which is preliminary data.</text>
</comment>
<dbReference type="Gene3D" id="1.10.260.40">
    <property type="entry name" value="lambda repressor-like DNA-binding domains"/>
    <property type="match status" value="1"/>
</dbReference>
<proteinExistence type="predicted"/>
<dbReference type="Pfam" id="PF19054">
    <property type="entry name" value="DUF5753"/>
    <property type="match status" value="1"/>
</dbReference>
<dbReference type="RefSeq" id="WP_208261448.1">
    <property type="nucleotide sequence ID" value="NZ_JAGEOJ010000020.1"/>
</dbReference>
<dbReference type="CDD" id="cd00093">
    <property type="entry name" value="HTH_XRE"/>
    <property type="match status" value="1"/>
</dbReference>
<dbReference type="AlphaFoldDB" id="A0A939PIN7"/>
<dbReference type="EMBL" id="JAGEOJ010000020">
    <property type="protein sequence ID" value="MBO2453431.1"/>
    <property type="molecule type" value="Genomic_DNA"/>
</dbReference>
<dbReference type="Pfam" id="PF13560">
    <property type="entry name" value="HTH_31"/>
    <property type="match status" value="1"/>
</dbReference>
<dbReference type="SUPFAM" id="SSF47413">
    <property type="entry name" value="lambda repressor-like DNA-binding domains"/>
    <property type="match status" value="1"/>
</dbReference>
<dbReference type="SMART" id="SM00530">
    <property type="entry name" value="HTH_XRE"/>
    <property type="match status" value="1"/>
</dbReference>
<keyword evidence="3" id="KW-1185">Reference proteome</keyword>
<dbReference type="InterPro" id="IPR043917">
    <property type="entry name" value="DUF5753"/>
</dbReference>
<accession>A0A939PIN7</accession>
<dbReference type="InterPro" id="IPR010982">
    <property type="entry name" value="Lambda_DNA-bd_dom_sf"/>
</dbReference>
<protein>
    <submittedName>
        <fullName evidence="2">Helix-turn-helix domain-containing protein</fullName>
    </submittedName>
</protein>
<gene>
    <name evidence="2" type="ORF">J4573_40505</name>
</gene>
<feature type="domain" description="HTH cro/C1-type" evidence="1">
    <location>
        <begin position="19"/>
        <end position="74"/>
    </location>
</feature>
<name>A0A939PIN7_9ACTN</name>